<protein>
    <recommendedName>
        <fullName evidence="6">MYND-type domain-containing protein</fullName>
    </recommendedName>
</protein>
<keyword evidence="1" id="KW-0479">Metal-binding</keyword>
<feature type="compositionally biased region" description="Low complexity" evidence="5">
    <location>
        <begin position="333"/>
        <end position="347"/>
    </location>
</feature>
<dbReference type="EMBL" id="JAWJWF010000002">
    <property type="protein sequence ID" value="KAK6637238.1"/>
    <property type="molecule type" value="Genomic_DNA"/>
</dbReference>
<organism evidence="7 8">
    <name type="scientific">Polyplax serrata</name>
    <name type="common">Common mouse louse</name>
    <dbReference type="NCBI Taxonomy" id="468196"/>
    <lineage>
        <taxon>Eukaryota</taxon>
        <taxon>Metazoa</taxon>
        <taxon>Ecdysozoa</taxon>
        <taxon>Arthropoda</taxon>
        <taxon>Hexapoda</taxon>
        <taxon>Insecta</taxon>
        <taxon>Pterygota</taxon>
        <taxon>Neoptera</taxon>
        <taxon>Paraneoptera</taxon>
        <taxon>Psocodea</taxon>
        <taxon>Troctomorpha</taxon>
        <taxon>Phthiraptera</taxon>
        <taxon>Anoplura</taxon>
        <taxon>Polyplacidae</taxon>
        <taxon>Polyplax</taxon>
    </lineage>
</organism>
<evidence type="ECO:0000313" key="8">
    <source>
        <dbReference type="Proteomes" id="UP001359485"/>
    </source>
</evidence>
<dbReference type="PROSITE" id="PS50865">
    <property type="entry name" value="ZF_MYND_2"/>
    <property type="match status" value="1"/>
</dbReference>
<dbReference type="Proteomes" id="UP001359485">
    <property type="component" value="Unassembled WGS sequence"/>
</dbReference>
<keyword evidence="2 4" id="KW-0863">Zinc-finger</keyword>
<evidence type="ECO:0000256" key="1">
    <source>
        <dbReference type="ARBA" id="ARBA00022723"/>
    </source>
</evidence>
<evidence type="ECO:0000256" key="5">
    <source>
        <dbReference type="SAM" id="MobiDB-lite"/>
    </source>
</evidence>
<evidence type="ECO:0000256" key="3">
    <source>
        <dbReference type="ARBA" id="ARBA00022833"/>
    </source>
</evidence>
<evidence type="ECO:0000259" key="6">
    <source>
        <dbReference type="PROSITE" id="PS50865"/>
    </source>
</evidence>
<dbReference type="Pfam" id="PF01753">
    <property type="entry name" value="zf-MYND"/>
    <property type="match status" value="1"/>
</dbReference>
<dbReference type="PROSITE" id="PS01360">
    <property type="entry name" value="ZF_MYND_1"/>
    <property type="match status" value="1"/>
</dbReference>
<keyword evidence="3" id="KW-0862">Zinc</keyword>
<feature type="region of interest" description="Disordered" evidence="5">
    <location>
        <begin position="42"/>
        <end position="74"/>
    </location>
</feature>
<comment type="caution">
    <text evidence="7">The sequence shown here is derived from an EMBL/GenBank/DDBJ whole genome shotgun (WGS) entry which is preliminary data.</text>
</comment>
<dbReference type="InterPro" id="IPR002893">
    <property type="entry name" value="Znf_MYND"/>
</dbReference>
<feature type="domain" description="MYND-type" evidence="6">
    <location>
        <begin position="729"/>
        <end position="771"/>
    </location>
</feature>
<gene>
    <name evidence="7" type="ORF">RUM44_007652</name>
</gene>
<feature type="compositionally biased region" description="Polar residues" evidence="5">
    <location>
        <begin position="441"/>
        <end position="460"/>
    </location>
</feature>
<evidence type="ECO:0000313" key="7">
    <source>
        <dbReference type="EMBL" id="KAK6637238.1"/>
    </source>
</evidence>
<proteinExistence type="predicted"/>
<feature type="region of interest" description="Disordered" evidence="5">
    <location>
        <begin position="532"/>
        <end position="566"/>
    </location>
</feature>
<sequence length="780" mass="88064">MVEDLLKFQGIENNPKMEEKNKKGSIEMMCGFIVGDIRGPRQEKISQSSQRQEKEGITSGSNLTPPSWDGGKTDNGTHFGAKLLEWEKNAGRGLKRSWNGKIKWTTGRELDKVVNDVSDLIKYLHKTNSLIKHLQEDMKVNVELRDHYDKVIVTQQEKFRFDVRKHQGKILEGYHRLLLCENTGDVTRRISRKTHLTNEEVDEVIASCILVKGFDHIEKTGHVPGYFYQTCQAGKILVDYSESLKLIYSEIEKTQKQEKEPTTKDVQENLRNCPQSELNLKPLPESQMVGGLPDNSLLPEKIHQNSVNIHKTNVLTTNSSSNQGQFTNLLSSVSSSSDVNNRNSTSSWSKGPQQPLPSATDNYCTRLSAGRISQTPPFIRPGVNNPLVGHQQPKYCEVPASLHVTSQPSTNQGQHPMWTLQLEIQHPQMSPQRGLLFAGPQNSQPPRVTNAVPHQSNQPKYSCDRAPPNYLPRQPTTFLTTEMPTYPGQQVSRQTIREPNETVYCHLGHPTFTNERPQFQQQAYARRYQRGRPYQDVTPPPDTSNFFLHPSNVPGPQVSANNDLCSSTSQKYHGQIPVYLPVDPTSYQYPPPGGPANLPRTPASLHPSHPQEQVGEGGQPHHSSTELNLLPLPLKPASNISLLREPLVESPSLSAVDLPSEIPHDPTTPQKLTLKDRKLQAGDSLKKPEETPEHFVNVIKQEKEIVQIEDDVEIIEEVKWETQQSMVRVRMCAQPECTNVGVRICKACHSVIYCSDTCQFRHWKHKHRQECAKLKELRDG</sequence>
<name>A0ABR1B713_POLSC</name>
<feature type="region of interest" description="Disordered" evidence="5">
    <location>
        <begin position="333"/>
        <end position="362"/>
    </location>
</feature>
<feature type="compositionally biased region" description="Polar residues" evidence="5">
    <location>
        <begin position="348"/>
        <end position="362"/>
    </location>
</feature>
<feature type="region of interest" description="Disordered" evidence="5">
    <location>
        <begin position="441"/>
        <end position="469"/>
    </location>
</feature>
<reference evidence="7 8" key="1">
    <citation type="submission" date="2023-09" db="EMBL/GenBank/DDBJ databases">
        <title>Genomes of two closely related lineages of the louse Polyplax serrata with different host specificities.</title>
        <authorList>
            <person name="Martinu J."/>
            <person name="Tarabai H."/>
            <person name="Stefka J."/>
            <person name="Hypsa V."/>
        </authorList>
    </citation>
    <scope>NUCLEOTIDE SEQUENCE [LARGE SCALE GENOMIC DNA]</scope>
    <source>
        <strain evidence="7">98ZLc_SE</strain>
    </source>
</reference>
<accession>A0ABR1B713</accession>
<feature type="region of interest" description="Disordered" evidence="5">
    <location>
        <begin position="583"/>
        <end position="629"/>
    </location>
</feature>
<evidence type="ECO:0000256" key="2">
    <source>
        <dbReference type="ARBA" id="ARBA00022771"/>
    </source>
</evidence>
<keyword evidence="8" id="KW-1185">Reference proteome</keyword>
<dbReference type="Gene3D" id="6.10.140.2220">
    <property type="match status" value="1"/>
</dbReference>
<dbReference type="SUPFAM" id="SSF144232">
    <property type="entry name" value="HIT/MYND zinc finger-like"/>
    <property type="match status" value="1"/>
</dbReference>
<evidence type="ECO:0000256" key="4">
    <source>
        <dbReference type="PROSITE-ProRule" id="PRU00134"/>
    </source>
</evidence>